<protein>
    <recommendedName>
        <fullName evidence="3">HAT C-terminal dimerisation domain-containing protein</fullName>
    </recommendedName>
</protein>
<dbReference type="EMBL" id="JAZGQO010000003">
    <property type="protein sequence ID" value="KAK6188187.1"/>
    <property type="molecule type" value="Genomic_DNA"/>
</dbReference>
<dbReference type="PANTHER" id="PTHR46880">
    <property type="entry name" value="RAS-ASSOCIATING DOMAIN-CONTAINING PROTEIN"/>
    <property type="match status" value="1"/>
</dbReference>
<keyword evidence="2" id="KW-1185">Reference proteome</keyword>
<reference evidence="1 2" key="1">
    <citation type="submission" date="2024-01" db="EMBL/GenBank/DDBJ databases">
        <title>The genome of the rayed Mediterranean limpet Patella caerulea (Linnaeus, 1758).</title>
        <authorList>
            <person name="Anh-Thu Weber A."/>
            <person name="Halstead-Nussloch G."/>
        </authorList>
    </citation>
    <scope>NUCLEOTIDE SEQUENCE [LARGE SCALE GENOMIC DNA]</scope>
    <source>
        <strain evidence="1">AATW-2023a</strain>
        <tissue evidence="1">Whole specimen</tissue>
    </source>
</reference>
<dbReference type="PANTHER" id="PTHR46880:SF9">
    <property type="entry name" value="ZINC FINGER PROTEIN 862"/>
    <property type="match status" value="1"/>
</dbReference>
<accession>A0AAN8QCD6</accession>
<dbReference type="Proteomes" id="UP001347796">
    <property type="component" value="Unassembled WGS sequence"/>
</dbReference>
<gene>
    <name evidence="1" type="ORF">SNE40_004420</name>
</gene>
<sequence>MKDSFDYDSKSIRPKRSSGTRWISFKLAALKLVLDKFAVYIQHLEHLISDNSSESVDPVSFSVCLKRAKDELKNLADCESEDLPAVKKFLSTVIFTGEDENGSVNYNDVQFSRADYDKCLSDIKINKNKIIENLLRAINKRFEQGENLDEVTMTKATTILNNSAWEVELDISSDNISFADDDLQFIYKHFEKIMNLSCSFSEILDEWHDMSDYSVRFLHPAINDYNKTWKYIFQSVHSQSKWKNILAIIELLYIFPISNAKLERLFSLLKRTTTDTRCSIGEHRLTRLTNNLRILAEGPSPSDLDVNCVFDLRRKAKIRRPNQNKRKVYSKRQSNKMRKTNTNLDIVTIVSNTSDSDSDSEQLQLKMSTLYLTLNLNQSF</sequence>
<name>A0AAN8QCD6_PATCE</name>
<evidence type="ECO:0008006" key="3">
    <source>
        <dbReference type="Google" id="ProtNLM"/>
    </source>
</evidence>
<organism evidence="1 2">
    <name type="scientific">Patella caerulea</name>
    <name type="common">Rayed Mediterranean limpet</name>
    <dbReference type="NCBI Taxonomy" id="87958"/>
    <lineage>
        <taxon>Eukaryota</taxon>
        <taxon>Metazoa</taxon>
        <taxon>Spiralia</taxon>
        <taxon>Lophotrochozoa</taxon>
        <taxon>Mollusca</taxon>
        <taxon>Gastropoda</taxon>
        <taxon>Patellogastropoda</taxon>
        <taxon>Patelloidea</taxon>
        <taxon>Patellidae</taxon>
        <taxon>Patella</taxon>
    </lineage>
</organism>
<dbReference type="AlphaFoldDB" id="A0AAN8QCD6"/>
<evidence type="ECO:0000313" key="2">
    <source>
        <dbReference type="Proteomes" id="UP001347796"/>
    </source>
</evidence>
<comment type="caution">
    <text evidence="1">The sequence shown here is derived from an EMBL/GenBank/DDBJ whole genome shotgun (WGS) entry which is preliminary data.</text>
</comment>
<evidence type="ECO:0000313" key="1">
    <source>
        <dbReference type="EMBL" id="KAK6188187.1"/>
    </source>
</evidence>
<proteinExistence type="predicted"/>